<keyword evidence="5" id="KW-0560">Oxidoreductase</keyword>
<evidence type="ECO:0000256" key="1">
    <source>
        <dbReference type="ARBA" id="ARBA00001971"/>
    </source>
</evidence>
<protein>
    <submittedName>
        <fullName evidence="10">Oxidoreductase-like protein</fullName>
    </submittedName>
</protein>
<dbReference type="Proteomes" id="UP001285441">
    <property type="component" value="Unassembled WGS sequence"/>
</dbReference>
<feature type="domain" description="D-isomer specific 2-hydroxyacid dehydrogenase NAD-binding" evidence="9">
    <location>
        <begin position="610"/>
        <end position="679"/>
    </location>
</feature>
<dbReference type="PROSITE" id="PS00086">
    <property type="entry name" value="CYTOCHROME_P450"/>
    <property type="match status" value="1"/>
</dbReference>
<dbReference type="InterPro" id="IPR017972">
    <property type="entry name" value="Cyt_P450_CS"/>
</dbReference>
<feature type="binding site" description="axial binding residue" evidence="8">
    <location>
        <position position="443"/>
    </location>
    <ligand>
        <name>heme</name>
        <dbReference type="ChEBI" id="CHEBI:30413"/>
    </ligand>
    <ligandPart>
        <name>Fe</name>
        <dbReference type="ChEBI" id="CHEBI:18248"/>
    </ligandPart>
</feature>
<dbReference type="GO" id="GO:0051287">
    <property type="term" value="F:NAD binding"/>
    <property type="evidence" value="ECO:0007669"/>
    <property type="project" value="InterPro"/>
</dbReference>
<feature type="domain" description="D-isomer specific 2-hydroxyacid dehydrogenase NAD-binding" evidence="9">
    <location>
        <begin position="706"/>
        <end position="810"/>
    </location>
</feature>
<dbReference type="CDD" id="cd11063">
    <property type="entry name" value="CYP52"/>
    <property type="match status" value="1"/>
</dbReference>
<dbReference type="InterPro" id="IPR047146">
    <property type="entry name" value="Cyt_P450_E_CYP52_fungi"/>
</dbReference>
<evidence type="ECO:0000256" key="5">
    <source>
        <dbReference type="ARBA" id="ARBA00023002"/>
    </source>
</evidence>
<keyword evidence="6 8" id="KW-0408">Iron</keyword>
<dbReference type="InterPro" id="IPR029752">
    <property type="entry name" value="D-isomer_DH_CS1"/>
</dbReference>
<dbReference type="InterPro" id="IPR006140">
    <property type="entry name" value="D-isomer_DH_NAD-bd"/>
</dbReference>
<evidence type="ECO:0000256" key="4">
    <source>
        <dbReference type="ARBA" id="ARBA00022723"/>
    </source>
</evidence>
<evidence type="ECO:0000256" key="3">
    <source>
        <dbReference type="ARBA" id="ARBA00022617"/>
    </source>
</evidence>
<keyword evidence="7" id="KW-0503">Monooxygenase</keyword>
<gene>
    <name evidence="10" type="ORF">B0H63DRAFT_492386</name>
</gene>
<comment type="caution">
    <text evidence="10">The sequence shown here is derived from an EMBL/GenBank/DDBJ whole genome shotgun (WGS) entry which is preliminary data.</text>
</comment>
<dbReference type="InterPro" id="IPR001128">
    <property type="entry name" value="Cyt_P450"/>
</dbReference>
<dbReference type="PRINTS" id="PR00463">
    <property type="entry name" value="EP450I"/>
</dbReference>
<dbReference type="Gene3D" id="3.40.50.720">
    <property type="entry name" value="NAD(P)-binding Rossmann-like Domain"/>
    <property type="match status" value="2"/>
</dbReference>
<dbReference type="GO" id="GO:0020037">
    <property type="term" value="F:heme binding"/>
    <property type="evidence" value="ECO:0007669"/>
    <property type="project" value="InterPro"/>
</dbReference>
<dbReference type="GO" id="GO:0005506">
    <property type="term" value="F:iron ion binding"/>
    <property type="evidence" value="ECO:0007669"/>
    <property type="project" value="InterPro"/>
</dbReference>
<keyword evidence="4 8" id="KW-0479">Metal-binding</keyword>
<proteinExistence type="inferred from homology"/>
<dbReference type="GO" id="GO:0004497">
    <property type="term" value="F:monooxygenase activity"/>
    <property type="evidence" value="ECO:0007669"/>
    <property type="project" value="UniProtKB-KW"/>
</dbReference>
<dbReference type="InterPro" id="IPR036291">
    <property type="entry name" value="NAD(P)-bd_dom_sf"/>
</dbReference>
<reference evidence="10" key="2">
    <citation type="submission" date="2023-06" db="EMBL/GenBank/DDBJ databases">
        <authorList>
            <consortium name="Lawrence Berkeley National Laboratory"/>
            <person name="Haridas S."/>
            <person name="Hensen N."/>
            <person name="Bonometti L."/>
            <person name="Westerberg I."/>
            <person name="Brannstrom I.O."/>
            <person name="Guillou S."/>
            <person name="Cros-Aarteil S."/>
            <person name="Calhoun S."/>
            <person name="Kuo A."/>
            <person name="Mondo S."/>
            <person name="Pangilinan J."/>
            <person name="Riley R."/>
            <person name="LaButti K."/>
            <person name="Andreopoulos B."/>
            <person name="Lipzen A."/>
            <person name="Chen C."/>
            <person name="Yanf M."/>
            <person name="Daum C."/>
            <person name="Ng V."/>
            <person name="Clum A."/>
            <person name="Steindorff A."/>
            <person name="Ohm R."/>
            <person name="Martin F."/>
            <person name="Silar P."/>
            <person name="Natvig D."/>
            <person name="Lalanne C."/>
            <person name="Gautier V."/>
            <person name="Ament-velasquez S.L."/>
            <person name="Kruys A."/>
            <person name="Hutchinson M.I."/>
            <person name="Powell A.J."/>
            <person name="Barry K."/>
            <person name="Miller A.N."/>
            <person name="Grigoriev I.V."/>
            <person name="Debuchy R."/>
            <person name="Gladieux P."/>
            <person name="Thoren M.H."/>
            <person name="Johannesson H."/>
        </authorList>
    </citation>
    <scope>NUCLEOTIDE SEQUENCE</scope>
    <source>
        <strain evidence="10">CBS 232.78</strain>
    </source>
</reference>
<dbReference type="PRINTS" id="PR00385">
    <property type="entry name" value="P450"/>
</dbReference>
<evidence type="ECO:0000256" key="8">
    <source>
        <dbReference type="PIRSR" id="PIRSR602401-1"/>
    </source>
</evidence>
<sequence length="847" mass="94898">MPKKGFLGFGRLIESVKATKADRGPQYVVKAIDEEMGRNVHTCIVPISDYELIVTRDPINVQAMLASQSVDWDVGEHRTASWKPLFGEGVFTTRGEAWKHSRALVRPQFAKDQINDLDLIERHVQQLFSAIDRSFGGSDEKGYTQKFDLQPLFYNMTLDVTTELIYGYSVHSQNPSDRMELPAVSGYEAPDRQTIGAHMDEGKACIELRGALWKYRWLLPTKELNQHCAAVQKFAGYFVQLRLQRGEKYMTGLQSETGNVAKQRYVLLDELAKVTKDPIELRSQTLNVLTAGRDTTASLLGWVFYFLSRYPAVFTKLRTEILQRFGPYVPAAPSSIGFKELRDSVPYITSVINETLRMAPVIPLNERVALRDTMLPRGGGADGDEPVFVPKGRQVLIPTYAMTRREDLWGPDVDDFRPERWEENGGRKFGFEFIPFGGGSRQCLGQQFARTKTAYVMVRMLQRYDRLENAELPADTPIRFHHTIENRSGSGTLKGHKLVILTPWSPPAHFLDNLKAKFPDLQTEYRKLGWVVNAGDEVEFPEERWKDVTIVLTFNILPEPKQAPKLEYVQLMSAGANHVIKTPLFLDTDVAFCTANGVHGPQISEWIITTWLAFEHHIPQYLDQQKEGKWERGSLDVEDGVDKTVGILGYGSIGRQTARVATALGLKVHAYTLHPRPSPESRRDSSWTPEGLGDPLGIFPSKWFSGASKADLHKFLSSGLDLLVIATPLTDNTQHLISAPEFEVLAGVKKGKTYVSNIARGPVIQTDDLITAVEGGLIRGAALDVTDPEPLPDGHKLFSTKNVIVTPHISGASTEYNTRVLAILDHNLTRLSEGLELTNKVSRKDGY</sequence>
<dbReference type="InterPro" id="IPR002401">
    <property type="entry name" value="Cyt_P450_E_grp-I"/>
</dbReference>
<dbReference type="Pfam" id="PF02826">
    <property type="entry name" value="2-Hacid_dh_C"/>
    <property type="match status" value="2"/>
</dbReference>
<dbReference type="PANTHER" id="PTHR24287">
    <property type="entry name" value="P450, PUTATIVE (EUROFUNG)-RELATED"/>
    <property type="match status" value="1"/>
</dbReference>
<reference evidence="10" key="1">
    <citation type="journal article" date="2023" name="Mol. Phylogenet. Evol.">
        <title>Genome-scale phylogeny and comparative genomics of the fungal order Sordariales.</title>
        <authorList>
            <person name="Hensen N."/>
            <person name="Bonometti L."/>
            <person name="Westerberg I."/>
            <person name="Brannstrom I.O."/>
            <person name="Guillou S."/>
            <person name="Cros-Aarteil S."/>
            <person name="Calhoun S."/>
            <person name="Haridas S."/>
            <person name="Kuo A."/>
            <person name="Mondo S."/>
            <person name="Pangilinan J."/>
            <person name="Riley R."/>
            <person name="LaButti K."/>
            <person name="Andreopoulos B."/>
            <person name="Lipzen A."/>
            <person name="Chen C."/>
            <person name="Yan M."/>
            <person name="Daum C."/>
            <person name="Ng V."/>
            <person name="Clum A."/>
            <person name="Steindorff A."/>
            <person name="Ohm R.A."/>
            <person name="Martin F."/>
            <person name="Silar P."/>
            <person name="Natvig D.O."/>
            <person name="Lalanne C."/>
            <person name="Gautier V."/>
            <person name="Ament-Velasquez S.L."/>
            <person name="Kruys A."/>
            <person name="Hutchinson M.I."/>
            <person name="Powell A.J."/>
            <person name="Barry K."/>
            <person name="Miller A.N."/>
            <person name="Grigoriev I.V."/>
            <person name="Debuchy R."/>
            <person name="Gladieux P."/>
            <person name="Hiltunen Thoren M."/>
            <person name="Johannesson H."/>
        </authorList>
    </citation>
    <scope>NUCLEOTIDE SEQUENCE</scope>
    <source>
        <strain evidence="10">CBS 232.78</strain>
    </source>
</reference>
<dbReference type="Gene3D" id="1.10.630.10">
    <property type="entry name" value="Cytochrome P450"/>
    <property type="match status" value="1"/>
</dbReference>
<dbReference type="PROSITE" id="PS00065">
    <property type="entry name" value="D_2_HYDROXYACID_DH_1"/>
    <property type="match status" value="1"/>
</dbReference>
<comment type="similarity">
    <text evidence="2">Belongs to the cytochrome P450 family.</text>
</comment>
<evidence type="ECO:0000256" key="6">
    <source>
        <dbReference type="ARBA" id="ARBA00023004"/>
    </source>
</evidence>
<evidence type="ECO:0000256" key="7">
    <source>
        <dbReference type="ARBA" id="ARBA00023033"/>
    </source>
</evidence>
<evidence type="ECO:0000313" key="11">
    <source>
        <dbReference type="Proteomes" id="UP001285441"/>
    </source>
</evidence>
<evidence type="ECO:0000313" key="10">
    <source>
        <dbReference type="EMBL" id="KAK3389446.1"/>
    </source>
</evidence>
<dbReference type="Pfam" id="PF00067">
    <property type="entry name" value="p450"/>
    <property type="match status" value="1"/>
</dbReference>
<keyword evidence="3 8" id="KW-0349">Heme</keyword>
<comment type="cofactor">
    <cofactor evidence="1 8">
        <name>heme</name>
        <dbReference type="ChEBI" id="CHEBI:30413"/>
    </cofactor>
</comment>
<dbReference type="SUPFAM" id="SSF51735">
    <property type="entry name" value="NAD(P)-binding Rossmann-fold domains"/>
    <property type="match status" value="1"/>
</dbReference>
<dbReference type="AlphaFoldDB" id="A0AAE0NXH5"/>
<organism evidence="10 11">
    <name type="scientific">Podospora didyma</name>
    <dbReference type="NCBI Taxonomy" id="330526"/>
    <lineage>
        <taxon>Eukaryota</taxon>
        <taxon>Fungi</taxon>
        <taxon>Dikarya</taxon>
        <taxon>Ascomycota</taxon>
        <taxon>Pezizomycotina</taxon>
        <taxon>Sordariomycetes</taxon>
        <taxon>Sordariomycetidae</taxon>
        <taxon>Sordariales</taxon>
        <taxon>Podosporaceae</taxon>
        <taxon>Podospora</taxon>
    </lineage>
</organism>
<evidence type="ECO:0000259" key="9">
    <source>
        <dbReference type="Pfam" id="PF02826"/>
    </source>
</evidence>
<evidence type="ECO:0000256" key="2">
    <source>
        <dbReference type="ARBA" id="ARBA00010617"/>
    </source>
</evidence>
<dbReference type="CDD" id="cd12163">
    <property type="entry name" value="2-Hacid_dh_5"/>
    <property type="match status" value="1"/>
</dbReference>
<name>A0AAE0NXH5_9PEZI</name>
<dbReference type="GO" id="GO:0016705">
    <property type="term" value="F:oxidoreductase activity, acting on paired donors, with incorporation or reduction of molecular oxygen"/>
    <property type="evidence" value="ECO:0007669"/>
    <property type="project" value="InterPro"/>
</dbReference>
<dbReference type="InterPro" id="IPR036396">
    <property type="entry name" value="Cyt_P450_sf"/>
</dbReference>
<dbReference type="SUPFAM" id="SSF48264">
    <property type="entry name" value="Cytochrome P450"/>
    <property type="match status" value="1"/>
</dbReference>
<dbReference type="EMBL" id="JAULSW010000002">
    <property type="protein sequence ID" value="KAK3389446.1"/>
    <property type="molecule type" value="Genomic_DNA"/>
</dbReference>
<dbReference type="PANTHER" id="PTHR24287:SF1">
    <property type="entry name" value="P450, PUTATIVE (EUROFUNG)-RELATED"/>
    <property type="match status" value="1"/>
</dbReference>
<keyword evidence="11" id="KW-1185">Reference proteome</keyword>
<accession>A0AAE0NXH5</accession>
<dbReference type="SUPFAM" id="SSF52283">
    <property type="entry name" value="Formate/glycerate dehydrogenase catalytic domain-like"/>
    <property type="match status" value="1"/>
</dbReference>